<comment type="caution">
    <text evidence="1">The sequence shown here is derived from an EMBL/GenBank/DDBJ whole genome shotgun (WGS) entry which is preliminary data.</text>
</comment>
<gene>
    <name evidence="1" type="ORF">BBC27_04910</name>
</gene>
<evidence type="ECO:0000313" key="2">
    <source>
        <dbReference type="Proteomes" id="UP000093129"/>
    </source>
</evidence>
<protein>
    <submittedName>
        <fullName evidence="1">Uncharacterized protein</fullName>
    </submittedName>
</protein>
<evidence type="ECO:0000313" key="1">
    <source>
        <dbReference type="EMBL" id="OCB01273.1"/>
    </source>
</evidence>
<reference evidence="1 2" key="1">
    <citation type="submission" date="2016-07" db="EMBL/GenBank/DDBJ databases">
        <title>Draft genome of a psychrotolerant acidophile Acidithiobacillus ferrivorans strain YL15.</title>
        <authorList>
            <person name="Peng T."/>
            <person name="Ma L."/>
            <person name="Nan M."/>
            <person name="An N."/>
            <person name="Wang M."/>
            <person name="Qiu G."/>
            <person name="Zeng W."/>
        </authorList>
    </citation>
    <scope>NUCLEOTIDE SEQUENCE [LARGE SCALE GENOMIC DNA]</scope>
    <source>
        <strain evidence="1 2">YL15</strain>
    </source>
</reference>
<organism evidence="1 2">
    <name type="scientific">Acidithiobacillus ferrivorans</name>
    <dbReference type="NCBI Taxonomy" id="160808"/>
    <lineage>
        <taxon>Bacteria</taxon>
        <taxon>Pseudomonadati</taxon>
        <taxon>Pseudomonadota</taxon>
        <taxon>Acidithiobacillia</taxon>
        <taxon>Acidithiobacillales</taxon>
        <taxon>Acidithiobacillaceae</taxon>
        <taxon>Acidithiobacillus</taxon>
    </lineage>
</organism>
<dbReference type="EMBL" id="MASQ01000182">
    <property type="protein sequence ID" value="OCB01273.1"/>
    <property type="molecule type" value="Genomic_DNA"/>
</dbReference>
<accession>A0A1B9BUC4</accession>
<name>A0A1B9BUC4_9PROT</name>
<dbReference type="Proteomes" id="UP000093129">
    <property type="component" value="Unassembled WGS sequence"/>
</dbReference>
<proteinExistence type="predicted"/>
<dbReference type="AlphaFoldDB" id="A0A1B9BUC4"/>
<sequence>MPGTDLWSIGEGYAEPAVDSWDQSWVTGETVQGIGRLRAARRLDENLTFEIHSDFQFSADHGFQIDEVQERAWMKSKNDLRLDWLASIFKAMAEKTGSIGRDVFNQHLEKLGECQVNQQLFAKLAEISTGVYKSCIGECTDFGKFHVDDSIDFMPKVPENLSPPSRWLEMMAEVPDLDPHEYDFPGDMDVDDWDDVATGGYGS</sequence>